<comment type="similarity">
    <text evidence="1">Belongs to the metallothionein superfamily. Type 15 family.</text>
</comment>
<comment type="caution">
    <text evidence="5">The sequence shown here is derived from an EMBL/GenBank/DDBJ whole genome shotgun (WGS) entry which is preliminary data.</text>
</comment>
<accession>A0A7J6EMT2</accession>
<protein>
    <submittedName>
        <fullName evidence="5">Uncharacterized protein</fullName>
    </submittedName>
</protein>
<name>A0A7J6EMT2_CANSA</name>
<keyword evidence="6" id="KW-1185">Reference proteome</keyword>
<evidence type="ECO:0000256" key="4">
    <source>
        <dbReference type="SAM" id="MobiDB-lite"/>
    </source>
</evidence>
<dbReference type="Pfam" id="PF02068">
    <property type="entry name" value="Metallothio_PEC"/>
    <property type="match status" value="1"/>
</dbReference>
<dbReference type="PANTHER" id="PTHR48198:SF1">
    <property type="entry name" value="METALLOTHIONEIN-LIKE PROTEIN 4A-RELATED"/>
    <property type="match status" value="1"/>
</dbReference>
<keyword evidence="3" id="KW-0480">Metal-thiolate cluster</keyword>
<proteinExistence type="inferred from homology"/>
<reference evidence="5 6" key="1">
    <citation type="journal article" date="2020" name="bioRxiv">
        <title>Sequence and annotation of 42 cannabis genomes reveals extensive copy number variation in cannabinoid synthesis and pathogen resistance genes.</title>
        <authorList>
            <person name="Mckernan K.J."/>
            <person name="Helbert Y."/>
            <person name="Kane L.T."/>
            <person name="Ebling H."/>
            <person name="Zhang L."/>
            <person name="Liu B."/>
            <person name="Eaton Z."/>
            <person name="Mclaughlin S."/>
            <person name="Kingan S."/>
            <person name="Baybayan P."/>
            <person name="Concepcion G."/>
            <person name="Jordan M."/>
            <person name="Riva A."/>
            <person name="Barbazuk W."/>
            <person name="Harkins T."/>
        </authorList>
    </citation>
    <scope>NUCLEOTIDE SEQUENCE [LARGE SCALE GENOMIC DNA]</scope>
    <source>
        <strain evidence="6">cv. Jamaican Lion 4</strain>
        <tissue evidence="5">Leaf</tissue>
    </source>
</reference>
<evidence type="ECO:0000256" key="1">
    <source>
        <dbReference type="ARBA" id="ARBA00005802"/>
    </source>
</evidence>
<dbReference type="PANTHER" id="PTHR48198">
    <property type="entry name" value="EC PROTEIN HOMOLOG"/>
    <property type="match status" value="1"/>
</dbReference>
<dbReference type="EMBL" id="JAATIQ010000364">
    <property type="protein sequence ID" value="KAF4359666.1"/>
    <property type="molecule type" value="Genomic_DNA"/>
</dbReference>
<sequence length="353" mass="38796">MSDTAGNMKVCDDKCGCTVPCPGGLACRCTPGEKVSSGSSGDDHIKCSCGQHCGCNPCTCARSVVSTGKRSGRSPLVLDCGSEVSSRTFVRKAILPSLAQANHVPPASPSFPPKISSPFHHASGSVGLQKQKPNSEKLIYRMNPQTVQMGVLEDFMNSVEVRSEEAIEVAKPTKRTNIRVLKATASLALQIPSSTLDKDGKKAKVDVIKELNQYRKNEREEAERKEAERKEAKKKKSELRKSSWINKEIYNPKRTLDPIPNQMFNHPPGLRIGSDLTSFVADLWEKTCDTYRQLGVEKWATVANQDLTFLAYSLGHKLVGVNLLAKRCSEALFKMSLELENLRAKREASDTEG</sequence>
<dbReference type="AlphaFoldDB" id="A0A7J6EMT2"/>
<evidence type="ECO:0000313" key="5">
    <source>
        <dbReference type="EMBL" id="KAF4359666.1"/>
    </source>
</evidence>
<gene>
    <name evidence="5" type="ORF">G4B88_000477</name>
</gene>
<feature type="region of interest" description="Disordered" evidence="4">
    <location>
        <begin position="218"/>
        <end position="237"/>
    </location>
</feature>
<dbReference type="Proteomes" id="UP000583929">
    <property type="component" value="Unassembled WGS sequence"/>
</dbReference>
<dbReference type="GO" id="GO:0008270">
    <property type="term" value="F:zinc ion binding"/>
    <property type="evidence" value="ECO:0007669"/>
    <property type="project" value="InterPro"/>
</dbReference>
<organism evidence="5 6">
    <name type="scientific">Cannabis sativa</name>
    <name type="common">Hemp</name>
    <name type="synonym">Marijuana</name>
    <dbReference type="NCBI Taxonomy" id="3483"/>
    <lineage>
        <taxon>Eukaryota</taxon>
        <taxon>Viridiplantae</taxon>
        <taxon>Streptophyta</taxon>
        <taxon>Embryophyta</taxon>
        <taxon>Tracheophyta</taxon>
        <taxon>Spermatophyta</taxon>
        <taxon>Magnoliopsida</taxon>
        <taxon>eudicotyledons</taxon>
        <taxon>Gunneridae</taxon>
        <taxon>Pentapetalae</taxon>
        <taxon>rosids</taxon>
        <taxon>fabids</taxon>
        <taxon>Rosales</taxon>
        <taxon>Cannabaceae</taxon>
        <taxon>Cannabis</taxon>
    </lineage>
</organism>
<dbReference type="InterPro" id="IPR000316">
    <property type="entry name" value="Metallthion_15"/>
</dbReference>
<evidence type="ECO:0000256" key="3">
    <source>
        <dbReference type="ARBA" id="ARBA00022851"/>
    </source>
</evidence>
<evidence type="ECO:0000313" key="6">
    <source>
        <dbReference type="Proteomes" id="UP000583929"/>
    </source>
</evidence>
<evidence type="ECO:0000256" key="2">
    <source>
        <dbReference type="ARBA" id="ARBA00022723"/>
    </source>
</evidence>
<keyword evidence="2" id="KW-0479">Metal-binding</keyword>
<feature type="compositionally biased region" description="Basic and acidic residues" evidence="4">
    <location>
        <begin position="218"/>
        <end position="231"/>
    </location>
</feature>